<keyword evidence="2" id="KW-1185">Reference proteome</keyword>
<organism evidence="1 2">
    <name type="scientific">Linderina macrospora</name>
    <dbReference type="NCBI Taxonomy" id="4868"/>
    <lineage>
        <taxon>Eukaryota</taxon>
        <taxon>Fungi</taxon>
        <taxon>Fungi incertae sedis</taxon>
        <taxon>Zoopagomycota</taxon>
        <taxon>Kickxellomycotina</taxon>
        <taxon>Kickxellomycetes</taxon>
        <taxon>Kickxellales</taxon>
        <taxon>Kickxellaceae</taxon>
        <taxon>Linderina</taxon>
    </lineage>
</organism>
<dbReference type="Proteomes" id="UP001150603">
    <property type="component" value="Unassembled WGS sequence"/>
</dbReference>
<evidence type="ECO:0000313" key="1">
    <source>
        <dbReference type="EMBL" id="KAJ1945584.1"/>
    </source>
</evidence>
<accession>A0ACC1JBM7</accession>
<proteinExistence type="predicted"/>
<evidence type="ECO:0000313" key="2">
    <source>
        <dbReference type="Proteomes" id="UP001150603"/>
    </source>
</evidence>
<comment type="caution">
    <text evidence="1">The sequence shown here is derived from an EMBL/GenBank/DDBJ whole genome shotgun (WGS) entry which is preliminary data.</text>
</comment>
<name>A0ACC1JBM7_9FUNG</name>
<sequence length="356" mass="38402">MAATDATLSANNAGYTRIAVVGTGGYGGSILKALLHSKAFTSIRAVTREPTDDIAGKEMRLRELQSLGAQVITYDSTTASAFASAFAETDIVISAVGFSAISSQFAMVDGAIQAGVKWFLPSEFGVAHGSSTWLPFDGPLAAKRDVLAYLKERQSQIAYTAIYTGLALDYLDPRVLGLKLTRRSATLVGRGGTPMSCTNQQDTIRVIVEVAKRPREMQNRAIRFAGSTTRMRELIKTVTANECGNNVKLVSIDEAKEKFCELAKKQDMRAFEIYCRLLVEEGLTQIDRKGEKLDNHLFSFKPEPVQETLERLLLQAETVGLGIHGPTVHRSETGGSVTEGIGRAADTVCGTAATAE</sequence>
<reference evidence="1" key="1">
    <citation type="submission" date="2022-07" db="EMBL/GenBank/DDBJ databases">
        <title>Phylogenomic reconstructions and comparative analyses of Kickxellomycotina fungi.</title>
        <authorList>
            <person name="Reynolds N.K."/>
            <person name="Stajich J.E."/>
            <person name="Barry K."/>
            <person name="Grigoriev I.V."/>
            <person name="Crous P."/>
            <person name="Smith M.E."/>
        </authorList>
    </citation>
    <scope>NUCLEOTIDE SEQUENCE</scope>
    <source>
        <strain evidence="1">NRRL 5244</strain>
    </source>
</reference>
<gene>
    <name evidence="1" type="ORF">FBU59_002265</name>
</gene>
<protein>
    <submittedName>
        <fullName evidence="1">Uncharacterized protein</fullName>
    </submittedName>
</protein>
<dbReference type="EMBL" id="JANBPW010001210">
    <property type="protein sequence ID" value="KAJ1945584.1"/>
    <property type="molecule type" value="Genomic_DNA"/>
</dbReference>